<comment type="caution">
    <text evidence="3">The sequence shown here is derived from an EMBL/GenBank/DDBJ whole genome shotgun (WGS) entry which is preliminary data.</text>
</comment>
<keyword evidence="4" id="KW-1185">Reference proteome</keyword>
<feature type="compositionally biased region" description="Basic and acidic residues" evidence="1">
    <location>
        <begin position="385"/>
        <end position="402"/>
    </location>
</feature>
<dbReference type="Gene3D" id="3.30.160.60">
    <property type="entry name" value="Classic Zinc Finger"/>
    <property type="match status" value="2"/>
</dbReference>
<gene>
    <name evidence="3" type="ORF">A4A49_20436</name>
</gene>
<feature type="domain" description="U1-type" evidence="2">
    <location>
        <begin position="304"/>
        <end position="338"/>
    </location>
</feature>
<dbReference type="InterPro" id="IPR013087">
    <property type="entry name" value="Znf_C2H2_type"/>
</dbReference>
<dbReference type="AlphaFoldDB" id="A0A1J6ICN9"/>
<dbReference type="InterPro" id="IPR003604">
    <property type="entry name" value="Matrin/U1-like-C_Znf_C2H2"/>
</dbReference>
<feature type="region of interest" description="Disordered" evidence="1">
    <location>
        <begin position="329"/>
        <end position="350"/>
    </location>
</feature>
<dbReference type="InterPro" id="IPR036236">
    <property type="entry name" value="Znf_C2H2_sf"/>
</dbReference>
<feature type="region of interest" description="Disordered" evidence="1">
    <location>
        <begin position="364"/>
        <end position="402"/>
    </location>
</feature>
<dbReference type="Proteomes" id="UP000187609">
    <property type="component" value="Unassembled WGS sequence"/>
</dbReference>
<proteinExistence type="predicted"/>
<feature type="region of interest" description="Disordered" evidence="1">
    <location>
        <begin position="250"/>
        <end position="290"/>
    </location>
</feature>
<dbReference type="OrthoDB" id="1300782at2759"/>
<dbReference type="SUPFAM" id="SSF57667">
    <property type="entry name" value="beta-beta-alpha zinc fingers"/>
    <property type="match status" value="2"/>
</dbReference>
<dbReference type="PANTHER" id="PTHR47487">
    <property type="entry name" value="OS06G0651300 PROTEIN-RELATED"/>
    <property type="match status" value="1"/>
</dbReference>
<dbReference type="Pfam" id="PF12874">
    <property type="entry name" value="zf-met"/>
    <property type="match status" value="2"/>
</dbReference>
<reference evidence="3" key="1">
    <citation type="submission" date="2016-11" db="EMBL/GenBank/DDBJ databases">
        <title>The genome of Nicotiana attenuata.</title>
        <authorList>
            <person name="Xu S."/>
            <person name="Brockmoeller T."/>
            <person name="Gaquerel E."/>
            <person name="Navarro A."/>
            <person name="Kuhl H."/>
            <person name="Gase K."/>
            <person name="Ling Z."/>
            <person name="Zhou W."/>
            <person name="Kreitzer C."/>
            <person name="Stanke M."/>
            <person name="Tang H."/>
            <person name="Lyons E."/>
            <person name="Pandey P."/>
            <person name="Pandey S.P."/>
            <person name="Timmermann B."/>
            <person name="Baldwin I.T."/>
        </authorList>
    </citation>
    <scope>NUCLEOTIDE SEQUENCE [LARGE SCALE GENOMIC DNA]</scope>
    <source>
        <strain evidence="3">UT</strain>
    </source>
</reference>
<sequence>MVLKEYTSPESDQPPSTSRSITQNQISGLIPSTEQQTIPFPVGYMAPHIGPPSSFNHFQDSTSNAHEAMLREEIEKERIRKEIIVEEVARRRVLELEVRRELTSLPPQDRVGYMAPHIGQSSSFNHFQDSTCNAREAILRKEMEERIREEIIAEEVARRRVLELEVRRELMMEAMLRGDSFTSFSSFSPNLPFLKQQAEEKLGMSVSESEPGARHQDMEQISDVVPFKHRAVEPSISTLKLVPVPKNQSAKGEISQLQPSLEPELSKDMAKPDTISSGAKRKAITPTTEVANEPSSISAVKKNVKEWTCALCQVSSTSEAGLNMHFEGKKHKSKEAASRGENSNVSLLTKKPKSMQLVESCIDMRQGQKSKESSSGSSDNVANADDLKKHANNTIDEKQNNKEHQKREYKFWCETCKVGTFSEKVMEDHRIGKKHARHLQQLISKNKQCS</sequence>
<evidence type="ECO:0000313" key="3">
    <source>
        <dbReference type="EMBL" id="OIS98271.1"/>
    </source>
</evidence>
<evidence type="ECO:0000259" key="2">
    <source>
        <dbReference type="SMART" id="SM00451"/>
    </source>
</evidence>
<feature type="compositionally biased region" description="Polar residues" evidence="1">
    <location>
        <begin position="8"/>
        <end position="23"/>
    </location>
</feature>
<dbReference type="GO" id="GO:0008270">
    <property type="term" value="F:zinc ion binding"/>
    <property type="evidence" value="ECO:0007669"/>
    <property type="project" value="InterPro"/>
</dbReference>
<name>A0A1J6ICN9_NICAT</name>
<feature type="region of interest" description="Disordered" evidence="1">
    <location>
        <begin position="1"/>
        <end position="23"/>
    </location>
</feature>
<dbReference type="OMA" id="AICQVST"/>
<feature type="compositionally biased region" description="Polar residues" evidence="1">
    <location>
        <begin position="250"/>
        <end position="259"/>
    </location>
</feature>
<dbReference type="PANTHER" id="PTHR47487:SF14">
    <property type="entry name" value="U1-TYPE DOMAIN-CONTAINING PROTEIN"/>
    <property type="match status" value="1"/>
</dbReference>
<dbReference type="KEGG" id="nau:109233802"/>
<dbReference type="Gramene" id="OIS98271">
    <property type="protein sequence ID" value="OIS98271"/>
    <property type="gene ID" value="A4A49_20436"/>
</dbReference>
<dbReference type="STRING" id="49451.A0A1J6ICN9"/>
<evidence type="ECO:0000313" key="4">
    <source>
        <dbReference type="Proteomes" id="UP000187609"/>
    </source>
</evidence>
<organism evidence="3 4">
    <name type="scientific">Nicotiana attenuata</name>
    <name type="common">Coyote tobacco</name>
    <dbReference type="NCBI Taxonomy" id="49451"/>
    <lineage>
        <taxon>Eukaryota</taxon>
        <taxon>Viridiplantae</taxon>
        <taxon>Streptophyta</taxon>
        <taxon>Embryophyta</taxon>
        <taxon>Tracheophyta</taxon>
        <taxon>Spermatophyta</taxon>
        <taxon>Magnoliopsida</taxon>
        <taxon>eudicotyledons</taxon>
        <taxon>Gunneridae</taxon>
        <taxon>Pentapetalae</taxon>
        <taxon>asterids</taxon>
        <taxon>lamiids</taxon>
        <taxon>Solanales</taxon>
        <taxon>Solanaceae</taxon>
        <taxon>Nicotianoideae</taxon>
        <taxon>Nicotianeae</taxon>
        <taxon>Nicotiana</taxon>
    </lineage>
</organism>
<evidence type="ECO:0000256" key="1">
    <source>
        <dbReference type="SAM" id="MobiDB-lite"/>
    </source>
</evidence>
<accession>A0A1J6ICN9</accession>
<dbReference type="EMBL" id="MJEQ01037192">
    <property type="protein sequence ID" value="OIS98271.1"/>
    <property type="molecule type" value="Genomic_DNA"/>
</dbReference>
<dbReference type="SMART" id="SM00451">
    <property type="entry name" value="ZnF_U1"/>
    <property type="match status" value="2"/>
</dbReference>
<dbReference type="GO" id="GO:0003676">
    <property type="term" value="F:nucleic acid binding"/>
    <property type="evidence" value="ECO:0007669"/>
    <property type="project" value="InterPro"/>
</dbReference>
<protein>
    <recommendedName>
        <fullName evidence="2">U1-type domain-containing protein</fullName>
    </recommendedName>
</protein>
<feature type="domain" description="U1-type" evidence="2">
    <location>
        <begin position="408"/>
        <end position="442"/>
    </location>
</feature>